<dbReference type="RefSeq" id="WP_163190314.1">
    <property type="nucleotide sequence ID" value="NZ_JAGFPW010000005.1"/>
</dbReference>
<dbReference type="GO" id="GO:1902208">
    <property type="term" value="P:regulation of bacterial-type flagellum assembly"/>
    <property type="evidence" value="ECO:0007669"/>
    <property type="project" value="UniProtKB-UniRule"/>
</dbReference>
<comment type="function">
    <text evidence="4">A translational regulator that binds mRNA to regulate translation initiation and/or mRNA stability. Usually binds in the 5'-UTR at or near the Shine-Dalgarno sequence preventing ribosome-binding, thus repressing translation. Its main target seems to be the major flagellin gene, while its function is anatagonized by FliW.</text>
</comment>
<evidence type="ECO:0000256" key="3">
    <source>
        <dbReference type="ARBA" id="ARBA00022884"/>
    </source>
</evidence>
<dbReference type="EMBL" id="JAGFPW010000005">
    <property type="protein sequence ID" value="MBO3794353.1"/>
    <property type="molecule type" value="Genomic_DNA"/>
</dbReference>
<dbReference type="SUPFAM" id="SSF117130">
    <property type="entry name" value="CsrA-like"/>
    <property type="match status" value="1"/>
</dbReference>
<dbReference type="PANTHER" id="PTHR34984">
    <property type="entry name" value="CARBON STORAGE REGULATOR"/>
    <property type="match status" value="1"/>
</dbReference>
<dbReference type="GO" id="GO:0048027">
    <property type="term" value="F:mRNA 5'-UTR binding"/>
    <property type="evidence" value="ECO:0007669"/>
    <property type="project" value="UniProtKB-UniRule"/>
</dbReference>
<keyword evidence="4" id="KW-0678">Repressor</keyword>
<accession>A0A8I2B8F2</accession>
<name>A0A8I2B8F2_BACIU</name>
<dbReference type="InterPro" id="IPR003751">
    <property type="entry name" value="CsrA"/>
</dbReference>
<dbReference type="Gene3D" id="2.60.40.4380">
    <property type="entry name" value="Translational regulator CsrA"/>
    <property type="match status" value="1"/>
</dbReference>
<dbReference type="Pfam" id="PF02599">
    <property type="entry name" value="CsrA"/>
    <property type="match status" value="1"/>
</dbReference>
<dbReference type="GO" id="GO:0006109">
    <property type="term" value="P:regulation of carbohydrate metabolic process"/>
    <property type="evidence" value="ECO:0007669"/>
    <property type="project" value="InterPro"/>
</dbReference>
<proteinExistence type="inferred from homology"/>
<keyword evidence="2 4" id="KW-0810">Translation regulation</keyword>
<dbReference type="AlphaFoldDB" id="A0A8I2B8F2"/>
<dbReference type="InterPro" id="IPR036107">
    <property type="entry name" value="CsrA_sf"/>
</dbReference>
<reference evidence="5" key="1">
    <citation type="submission" date="2021-03" db="EMBL/GenBank/DDBJ databases">
        <title>Isolation of Bacillus subtilis from fermented food sample.</title>
        <authorList>
            <person name="Lakshmanan V."/>
            <person name="Athira K."/>
            <person name="Rajagopal K."/>
        </authorList>
    </citation>
    <scope>NUCLEOTIDE SEQUENCE</scope>
    <source>
        <strain evidence="5">S1</strain>
    </source>
</reference>
<gene>
    <name evidence="4" type="primary">csrA</name>
    <name evidence="5" type="ORF">J5227_08520</name>
</gene>
<dbReference type="GO" id="GO:0006402">
    <property type="term" value="P:mRNA catabolic process"/>
    <property type="evidence" value="ECO:0007669"/>
    <property type="project" value="InterPro"/>
</dbReference>
<dbReference type="GO" id="GO:0045947">
    <property type="term" value="P:negative regulation of translational initiation"/>
    <property type="evidence" value="ECO:0007669"/>
    <property type="project" value="UniProtKB-UniRule"/>
</dbReference>
<evidence type="ECO:0000313" key="6">
    <source>
        <dbReference type="Proteomes" id="UP000665181"/>
    </source>
</evidence>
<evidence type="ECO:0000313" key="5">
    <source>
        <dbReference type="EMBL" id="MBO3794353.1"/>
    </source>
</evidence>
<dbReference type="PANTHER" id="PTHR34984:SF1">
    <property type="entry name" value="CARBON STORAGE REGULATOR"/>
    <property type="match status" value="1"/>
</dbReference>
<evidence type="ECO:0000256" key="2">
    <source>
        <dbReference type="ARBA" id="ARBA00022845"/>
    </source>
</evidence>
<dbReference type="GO" id="GO:0044781">
    <property type="term" value="P:bacterial-type flagellum organization"/>
    <property type="evidence" value="ECO:0007669"/>
    <property type="project" value="UniProtKB-KW"/>
</dbReference>
<comment type="subcellular location">
    <subcellularLocation>
        <location evidence="4">Cytoplasm</location>
    </subcellularLocation>
</comment>
<keyword evidence="4" id="KW-1005">Bacterial flagellum biogenesis</keyword>
<dbReference type="GO" id="GO:0005829">
    <property type="term" value="C:cytosol"/>
    <property type="evidence" value="ECO:0007669"/>
    <property type="project" value="TreeGrafter"/>
</dbReference>
<sequence>MALVISRQYEESFIITDSTGNEIKITVLKIKDRKNQVRIAIDAPQEFRIHRTEISPDKDIEEVSKKHYTEVTQNEN</sequence>
<comment type="similarity">
    <text evidence="4">Belongs to the CsrA/RsmA family.</text>
</comment>
<comment type="caution">
    <text evidence="5">The sequence shown here is derived from an EMBL/GenBank/DDBJ whole genome shotgun (WGS) entry which is preliminary data.</text>
</comment>
<protein>
    <recommendedName>
        <fullName evidence="4">Translational regulator CsrA</fullName>
    </recommendedName>
</protein>
<keyword evidence="3 4" id="KW-0694">RNA-binding</keyword>
<dbReference type="Proteomes" id="UP000665181">
    <property type="component" value="Unassembled WGS sequence"/>
</dbReference>
<evidence type="ECO:0000256" key="1">
    <source>
        <dbReference type="ARBA" id="ARBA00022490"/>
    </source>
</evidence>
<comment type="subunit">
    <text evidence="4">Homodimer; the beta-strands of each monomer intercalate to form a hydrophobic core, while the alpha-helices form wings that extend away from the core.</text>
</comment>
<evidence type="ECO:0000256" key="4">
    <source>
        <dbReference type="HAMAP-Rule" id="MF_00167"/>
    </source>
</evidence>
<dbReference type="HAMAP" id="MF_00167">
    <property type="entry name" value="CsrA"/>
    <property type="match status" value="1"/>
</dbReference>
<organism evidence="5 6">
    <name type="scientific">Bacillus subtilis</name>
    <dbReference type="NCBI Taxonomy" id="1423"/>
    <lineage>
        <taxon>Bacteria</taxon>
        <taxon>Bacillati</taxon>
        <taxon>Bacillota</taxon>
        <taxon>Bacilli</taxon>
        <taxon>Bacillales</taxon>
        <taxon>Bacillaceae</taxon>
        <taxon>Bacillus</taxon>
    </lineage>
</organism>
<keyword evidence="1 4" id="KW-0963">Cytoplasm</keyword>